<proteinExistence type="predicted"/>
<dbReference type="Proteomes" id="UP000595437">
    <property type="component" value="Chromosome 6"/>
</dbReference>
<name>A0A7T8HFR0_CALRO</name>
<sequence>MGNVAFFFTRLFTSGPLDLGQSVEEGLQQSRPNAACLKSAVDEEWTNMSMDYMVKVFAAFRPHVEVMIEAEGSHFEI</sequence>
<gene>
    <name evidence="1" type="ORF">FKW44_009428</name>
</gene>
<dbReference type="OrthoDB" id="7951431at2759"/>
<dbReference type="AlphaFoldDB" id="A0A7T8HFR0"/>
<dbReference type="EMBL" id="CP045895">
    <property type="protein sequence ID" value="QQP48946.1"/>
    <property type="molecule type" value="Genomic_DNA"/>
</dbReference>
<keyword evidence="2" id="KW-1185">Reference proteome</keyword>
<accession>A0A7T8HFR0</accession>
<evidence type="ECO:0000313" key="1">
    <source>
        <dbReference type="EMBL" id="QQP48946.1"/>
    </source>
</evidence>
<organism evidence="1 2">
    <name type="scientific">Caligus rogercresseyi</name>
    <name type="common">Sea louse</name>
    <dbReference type="NCBI Taxonomy" id="217165"/>
    <lineage>
        <taxon>Eukaryota</taxon>
        <taxon>Metazoa</taxon>
        <taxon>Ecdysozoa</taxon>
        <taxon>Arthropoda</taxon>
        <taxon>Crustacea</taxon>
        <taxon>Multicrustacea</taxon>
        <taxon>Hexanauplia</taxon>
        <taxon>Copepoda</taxon>
        <taxon>Siphonostomatoida</taxon>
        <taxon>Caligidae</taxon>
        <taxon>Caligus</taxon>
    </lineage>
</organism>
<evidence type="ECO:0000313" key="2">
    <source>
        <dbReference type="Proteomes" id="UP000595437"/>
    </source>
</evidence>
<reference evidence="2" key="1">
    <citation type="submission" date="2021-01" db="EMBL/GenBank/DDBJ databases">
        <title>Caligus Genome Assembly.</title>
        <authorList>
            <person name="Gallardo-Escarate C."/>
        </authorList>
    </citation>
    <scope>NUCLEOTIDE SEQUENCE [LARGE SCALE GENOMIC DNA]</scope>
</reference>
<protein>
    <submittedName>
        <fullName evidence="1">Transposable element</fullName>
    </submittedName>
</protein>